<evidence type="ECO:0000256" key="4">
    <source>
        <dbReference type="ARBA" id="ARBA00023136"/>
    </source>
</evidence>
<dbReference type="SUPFAM" id="SSF81321">
    <property type="entry name" value="Family A G protein-coupled receptor-like"/>
    <property type="match status" value="1"/>
</dbReference>
<reference evidence="7 9" key="2">
    <citation type="journal article" date="2013" name="Nature">
        <title>Insights into bilaterian evolution from three spiralian genomes.</title>
        <authorList>
            <person name="Simakov O."/>
            <person name="Marletaz F."/>
            <person name="Cho S.J."/>
            <person name="Edsinger-Gonzales E."/>
            <person name="Havlak P."/>
            <person name="Hellsten U."/>
            <person name="Kuo D.H."/>
            <person name="Larsson T."/>
            <person name="Lv J."/>
            <person name="Arendt D."/>
            <person name="Savage R."/>
            <person name="Osoegawa K."/>
            <person name="de Jong P."/>
            <person name="Grimwood J."/>
            <person name="Chapman J.A."/>
            <person name="Shapiro H."/>
            <person name="Aerts A."/>
            <person name="Otillar R.P."/>
            <person name="Terry A.Y."/>
            <person name="Boore J.L."/>
            <person name="Grigoriev I.V."/>
            <person name="Lindberg D.R."/>
            <person name="Seaver E.C."/>
            <person name="Weisblat D.A."/>
            <person name="Putnam N.H."/>
            <person name="Rokhsar D.S."/>
        </authorList>
    </citation>
    <scope>NUCLEOTIDE SEQUENCE</scope>
    <source>
        <strain evidence="7 9">I ESC-2004</strain>
    </source>
</reference>
<dbReference type="InterPro" id="IPR000276">
    <property type="entry name" value="GPCR_Rhodpsn"/>
</dbReference>
<feature type="domain" description="G-protein coupled receptors family 1 profile" evidence="6">
    <location>
        <begin position="51"/>
        <end position="318"/>
    </location>
</feature>
<feature type="transmembrane region" description="Helical" evidence="5">
    <location>
        <begin position="156"/>
        <end position="182"/>
    </location>
</feature>
<keyword evidence="9" id="KW-1185">Reference proteome</keyword>
<evidence type="ECO:0000259" key="6">
    <source>
        <dbReference type="PROSITE" id="PS50262"/>
    </source>
</evidence>
<dbReference type="EnsemblMetazoa" id="CapteT198856">
    <property type="protein sequence ID" value="CapteP198856"/>
    <property type="gene ID" value="CapteG198856"/>
</dbReference>
<feature type="transmembrane region" description="Helical" evidence="5">
    <location>
        <begin position="123"/>
        <end position="144"/>
    </location>
</feature>
<feature type="transmembrane region" description="Helical" evidence="5">
    <location>
        <begin position="296"/>
        <end position="321"/>
    </location>
</feature>
<gene>
    <name evidence="7" type="ORF">CAPTEDRAFT_198856</name>
</gene>
<organism evidence="7">
    <name type="scientific">Capitella teleta</name>
    <name type="common">Polychaete worm</name>
    <dbReference type="NCBI Taxonomy" id="283909"/>
    <lineage>
        <taxon>Eukaryota</taxon>
        <taxon>Metazoa</taxon>
        <taxon>Spiralia</taxon>
        <taxon>Lophotrochozoa</taxon>
        <taxon>Annelida</taxon>
        <taxon>Polychaeta</taxon>
        <taxon>Sedentaria</taxon>
        <taxon>Scolecida</taxon>
        <taxon>Capitellidae</taxon>
        <taxon>Capitella</taxon>
    </lineage>
</organism>
<keyword evidence="2 5" id="KW-0812">Transmembrane</keyword>
<sequence>MATVSPQEYSTESGIVMQQELDLSKFDSCILYYFIFGSCFGGFLIIIGLAGNGMTIAIMGRERKKSATINCLFMLAIADSLVLITYGFMLIPVGIRKQFFGWWDGHNYNNITMRYGTEITRTFNQVSAFITMLVTFQRYVSVCLPHRAKQLCSVRLVNILTAVSYVVSILFFLPNFFLYAIVEDSVTHRYRFISQPLVRSSTFQILYATVATGLMTYVIPVSNLSFMSIQILRAMKTQSKVMQKSDDRTQARKDLTLSSVAIVALFIICQSFDLVRRVLMWLYDPYTRASRCGGELQYFGFVPYITMIINSASNFVIYVILAKGFKKKVMRLLKRRNQVAPNETTNMTTN</sequence>
<feature type="transmembrane region" description="Helical" evidence="5">
    <location>
        <begin position="30"/>
        <end position="50"/>
    </location>
</feature>
<dbReference type="STRING" id="283909.R7T7T2"/>
<dbReference type="PRINTS" id="PR00237">
    <property type="entry name" value="GPCRRHODOPSN"/>
</dbReference>
<dbReference type="PROSITE" id="PS50262">
    <property type="entry name" value="G_PROTEIN_RECEP_F1_2"/>
    <property type="match status" value="1"/>
</dbReference>
<dbReference type="PANTHER" id="PTHR46641">
    <property type="entry name" value="FMRFAMIDE RECEPTOR-RELATED"/>
    <property type="match status" value="1"/>
</dbReference>
<dbReference type="InterPro" id="IPR052954">
    <property type="entry name" value="GPCR-Ligand_Int"/>
</dbReference>
<reference evidence="9" key="1">
    <citation type="submission" date="2012-12" db="EMBL/GenBank/DDBJ databases">
        <authorList>
            <person name="Hellsten U."/>
            <person name="Grimwood J."/>
            <person name="Chapman J.A."/>
            <person name="Shapiro H."/>
            <person name="Aerts A."/>
            <person name="Otillar R.P."/>
            <person name="Terry A.Y."/>
            <person name="Boore J.L."/>
            <person name="Simakov O."/>
            <person name="Marletaz F."/>
            <person name="Cho S.-J."/>
            <person name="Edsinger-Gonzales E."/>
            <person name="Havlak P."/>
            <person name="Kuo D.-H."/>
            <person name="Larsson T."/>
            <person name="Lv J."/>
            <person name="Arendt D."/>
            <person name="Savage R."/>
            <person name="Osoegawa K."/>
            <person name="de Jong P."/>
            <person name="Lindberg D.R."/>
            <person name="Seaver E.C."/>
            <person name="Weisblat D.A."/>
            <person name="Putnam N.H."/>
            <person name="Grigoriev I.V."/>
            <person name="Rokhsar D.S."/>
        </authorList>
    </citation>
    <scope>NUCLEOTIDE SEQUENCE</scope>
    <source>
        <strain evidence="9">I ESC-2004</strain>
    </source>
</reference>
<dbReference type="Proteomes" id="UP000014760">
    <property type="component" value="Unassembled WGS sequence"/>
</dbReference>
<dbReference type="PANTHER" id="PTHR46641:SF2">
    <property type="entry name" value="FMRFAMIDE RECEPTOR"/>
    <property type="match status" value="1"/>
</dbReference>
<dbReference type="Pfam" id="PF00001">
    <property type="entry name" value="7tm_1"/>
    <property type="match status" value="1"/>
</dbReference>
<dbReference type="AlphaFoldDB" id="R7T7T2"/>
<dbReference type="CDD" id="cd14978">
    <property type="entry name" value="7tmA_FMRFamide_R-like"/>
    <property type="match status" value="1"/>
</dbReference>
<keyword evidence="3 5" id="KW-1133">Transmembrane helix</keyword>
<dbReference type="HOGENOM" id="CLU_009579_24_7_1"/>
<evidence type="ECO:0000256" key="5">
    <source>
        <dbReference type="SAM" id="Phobius"/>
    </source>
</evidence>
<evidence type="ECO:0000313" key="7">
    <source>
        <dbReference type="EMBL" id="ELT87480.1"/>
    </source>
</evidence>
<evidence type="ECO:0000256" key="3">
    <source>
        <dbReference type="ARBA" id="ARBA00022989"/>
    </source>
</evidence>
<accession>R7T7T2</accession>
<dbReference type="Gene3D" id="1.20.1070.10">
    <property type="entry name" value="Rhodopsin 7-helix transmembrane proteins"/>
    <property type="match status" value="1"/>
</dbReference>
<proteinExistence type="predicted"/>
<dbReference type="InterPro" id="IPR017452">
    <property type="entry name" value="GPCR_Rhodpsn_7TM"/>
</dbReference>
<keyword evidence="4 5" id="KW-0472">Membrane</keyword>
<comment type="subcellular location">
    <subcellularLocation>
        <location evidence="1">Membrane</location>
    </subcellularLocation>
</comment>
<feature type="transmembrane region" description="Helical" evidence="5">
    <location>
        <begin position="205"/>
        <end position="234"/>
    </location>
</feature>
<dbReference type="EMBL" id="AMQN01003620">
    <property type="status" value="NOT_ANNOTATED_CDS"/>
    <property type="molecule type" value="Genomic_DNA"/>
</dbReference>
<dbReference type="GO" id="GO:0016020">
    <property type="term" value="C:membrane"/>
    <property type="evidence" value="ECO:0007669"/>
    <property type="project" value="UniProtKB-SubCell"/>
</dbReference>
<dbReference type="EMBL" id="KB312312">
    <property type="protein sequence ID" value="ELT87480.1"/>
    <property type="molecule type" value="Genomic_DNA"/>
</dbReference>
<feature type="transmembrane region" description="Helical" evidence="5">
    <location>
        <begin position="71"/>
        <end position="95"/>
    </location>
</feature>
<name>R7T7T2_CAPTE</name>
<feature type="transmembrane region" description="Helical" evidence="5">
    <location>
        <begin position="255"/>
        <end position="276"/>
    </location>
</feature>
<evidence type="ECO:0000256" key="1">
    <source>
        <dbReference type="ARBA" id="ARBA00004370"/>
    </source>
</evidence>
<dbReference type="GO" id="GO:0004930">
    <property type="term" value="F:G protein-coupled receptor activity"/>
    <property type="evidence" value="ECO:0007669"/>
    <property type="project" value="InterPro"/>
</dbReference>
<reference evidence="8" key="3">
    <citation type="submission" date="2015-06" db="UniProtKB">
        <authorList>
            <consortium name="EnsemblMetazoa"/>
        </authorList>
    </citation>
    <scope>IDENTIFICATION</scope>
</reference>
<evidence type="ECO:0000313" key="9">
    <source>
        <dbReference type="Proteomes" id="UP000014760"/>
    </source>
</evidence>
<evidence type="ECO:0000313" key="8">
    <source>
        <dbReference type="EnsemblMetazoa" id="CapteP198856"/>
    </source>
</evidence>
<protein>
    <recommendedName>
        <fullName evidence="6">G-protein coupled receptors family 1 profile domain-containing protein</fullName>
    </recommendedName>
</protein>
<evidence type="ECO:0000256" key="2">
    <source>
        <dbReference type="ARBA" id="ARBA00022692"/>
    </source>
</evidence>